<dbReference type="SUPFAM" id="SSF53822">
    <property type="entry name" value="Periplasmic binding protein-like I"/>
    <property type="match status" value="1"/>
</dbReference>
<protein>
    <submittedName>
        <fullName evidence="5">GntR family transcriptional regulator</fullName>
    </submittedName>
</protein>
<evidence type="ECO:0000256" key="2">
    <source>
        <dbReference type="ARBA" id="ARBA00023125"/>
    </source>
</evidence>
<dbReference type="PANTHER" id="PTHR30146:SF109">
    <property type="entry name" value="HTH-TYPE TRANSCRIPTIONAL REGULATOR GALS"/>
    <property type="match status" value="1"/>
</dbReference>
<proteinExistence type="predicted"/>
<dbReference type="EMBL" id="JBEUKS010000003">
    <property type="protein sequence ID" value="MFC1438663.1"/>
    <property type="molecule type" value="Genomic_DNA"/>
</dbReference>
<dbReference type="Gene3D" id="1.10.10.10">
    <property type="entry name" value="Winged helix-like DNA-binding domain superfamily/Winged helix DNA-binding domain"/>
    <property type="match status" value="1"/>
</dbReference>
<dbReference type="Pfam" id="PF13377">
    <property type="entry name" value="Peripla_BP_3"/>
    <property type="match status" value="1"/>
</dbReference>
<evidence type="ECO:0000256" key="1">
    <source>
        <dbReference type="ARBA" id="ARBA00023015"/>
    </source>
</evidence>
<dbReference type="InterPro" id="IPR036390">
    <property type="entry name" value="WH_DNA-bd_sf"/>
</dbReference>
<evidence type="ECO:0000313" key="5">
    <source>
        <dbReference type="EMBL" id="MFC1438663.1"/>
    </source>
</evidence>
<dbReference type="Proteomes" id="UP001592581">
    <property type="component" value="Unassembled WGS sequence"/>
</dbReference>
<dbReference type="SUPFAM" id="SSF46785">
    <property type="entry name" value="Winged helix' DNA-binding domain"/>
    <property type="match status" value="1"/>
</dbReference>
<dbReference type="InterPro" id="IPR000524">
    <property type="entry name" value="Tscrpt_reg_HTH_GntR"/>
</dbReference>
<keyword evidence="1" id="KW-0805">Transcription regulation</keyword>
<dbReference type="SMART" id="SM00345">
    <property type="entry name" value="HTH_GNTR"/>
    <property type="match status" value="1"/>
</dbReference>
<dbReference type="CDD" id="cd07377">
    <property type="entry name" value="WHTH_GntR"/>
    <property type="match status" value="1"/>
</dbReference>
<organism evidence="5 6">
    <name type="scientific">Streptacidiphilus jeojiensis</name>
    <dbReference type="NCBI Taxonomy" id="3229225"/>
    <lineage>
        <taxon>Bacteria</taxon>
        <taxon>Bacillati</taxon>
        <taxon>Actinomycetota</taxon>
        <taxon>Actinomycetes</taxon>
        <taxon>Kitasatosporales</taxon>
        <taxon>Streptomycetaceae</taxon>
        <taxon>Streptacidiphilus</taxon>
    </lineage>
</organism>
<dbReference type="InterPro" id="IPR046335">
    <property type="entry name" value="LacI/GalR-like_sensor"/>
</dbReference>
<dbReference type="PANTHER" id="PTHR30146">
    <property type="entry name" value="LACI-RELATED TRANSCRIPTIONAL REPRESSOR"/>
    <property type="match status" value="1"/>
</dbReference>
<dbReference type="PROSITE" id="PS50949">
    <property type="entry name" value="HTH_GNTR"/>
    <property type="match status" value="1"/>
</dbReference>
<dbReference type="Gene3D" id="3.40.50.2300">
    <property type="match status" value="2"/>
</dbReference>
<accession>A0ABV6XK74</accession>
<dbReference type="InterPro" id="IPR036388">
    <property type="entry name" value="WH-like_DNA-bd_sf"/>
</dbReference>
<evidence type="ECO:0000256" key="3">
    <source>
        <dbReference type="ARBA" id="ARBA00023163"/>
    </source>
</evidence>
<sequence length="377" mass="40306">MTPHAEQPGGSLPHQARDLKFRELAAQLREQIRDGSWPPGSRMPTELELARSSGTSVSTVRRAVDDLVSEGLVSRRQGAGTFIRAAPGEAAARAASRPLVGVLVPDTTFYFPRVLQGIEEGLSAAGARLLLACSGYEAAREEKELKDLLDAGVQGLLLVPTLNREEPYERYLRRLAALEVPNVLVERRATSLGATNEYVCSNHEAGAYDAVRHLAALGHRTIGLTLREGSPTTGPVRHGFHQAIAELGCTSEEFSARREEWSPSTADRCVAALRDAGATAAVCFGDRQAILLLAAARRAGLTVPADLALVAYDDEIADLAEVPLTAVAPPKHQLGRTAAELLLGRLERPDLPSHQILLRPGITVRASCGAVRAAPAR</sequence>
<dbReference type="Pfam" id="PF00392">
    <property type="entry name" value="GntR"/>
    <property type="match status" value="1"/>
</dbReference>
<keyword evidence="2" id="KW-0238">DNA-binding</keyword>
<gene>
    <name evidence="5" type="ORF">ABUW04_10375</name>
</gene>
<feature type="domain" description="HTH gntR-type" evidence="4">
    <location>
        <begin position="18"/>
        <end position="86"/>
    </location>
</feature>
<dbReference type="InterPro" id="IPR028082">
    <property type="entry name" value="Peripla_BP_I"/>
</dbReference>
<evidence type="ECO:0000259" key="4">
    <source>
        <dbReference type="PROSITE" id="PS50949"/>
    </source>
</evidence>
<name>A0ABV6XK74_9ACTN</name>
<reference evidence="5 6" key="1">
    <citation type="submission" date="2024-06" db="EMBL/GenBank/DDBJ databases">
        <authorList>
            <person name="Lee S.D."/>
        </authorList>
    </citation>
    <scope>NUCLEOTIDE SEQUENCE [LARGE SCALE GENOMIC DNA]</scope>
    <source>
        <strain evidence="5 6">N1-10</strain>
    </source>
</reference>
<dbReference type="RefSeq" id="WP_380564222.1">
    <property type="nucleotide sequence ID" value="NZ_JBEUKS010000003.1"/>
</dbReference>
<dbReference type="CDD" id="cd06267">
    <property type="entry name" value="PBP1_LacI_sugar_binding-like"/>
    <property type="match status" value="1"/>
</dbReference>
<keyword evidence="3" id="KW-0804">Transcription</keyword>
<comment type="caution">
    <text evidence="5">The sequence shown here is derived from an EMBL/GenBank/DDBJ whole genome shotgun (WGS) entry which is preliminary data.</text>
</comment>
<keyword evidence="6" id="KW-1185">Reference proteome</keyword>
<evidence type="ECO:0000313" key="6">
    <source>
        <dbReference type="Proteomes" id="UP001592581"/>
    </source>
</evidence>